<feature type="transmembrane region" description="Helical" evidence="1">
    <location>
        <begin position="94"/>
        <end position="113"/>
    </location>
</feature>
<dbReference type="AlphaFoldDB" id="A0A7M2Z2T3"/>
<comment type="caution">
    <text evidence="2">The sequence shown here is derived from an EMBL/GenBank/DDBJ whole genome shotgun (WGS) entry which is preliminary data.</text>
</comment>
<keyword evidence="1" id="KW-1133">Transmembrane helix</keyword>
<keyword evidence="3" id="KW-1185">Reference proteome</keyword>
<gene>
    <name evidence="2" type="ORF">Gocc_0572</name>
</gene>
<sequence>MGNRCRTARARYDRLVHAPPLTITCDCGAAESVPYGERWRCGACGKTWDTAQIPRAEYEALLHGVRRYRLLVLGPPLLLAGVLVPLTIFSGVQFAFLLFMLVMAHALLVVPMARRRATARARERMPSWNLRPE</sequence>
<reference evidence="3" key="2">
    <citation type="journal article" date="2019" name="MicrobiologyOpen">
        <title>High-quality draft genome sequence of Gaiella occulta isolated from a 150 meter deep mineral water borehole and comparison with the genome sequences of other deep-branching lineages of the phylum Actinobacteria.</title>
        <authorList>
            <person name="Severino R."/>
            <person name="Froufe H.J.C."/>
            <person name="Barroso C."/>
            <person name="Albuquerque L."/>
            <person name="Lobo-da-Cunha A."/>
            <person name="da Costa M.S."/>
            <person name="Egas C."/>
        </authorList>
    </citation>
    <scope>NUCLEOTIDE SEQUENCE [LARGE SCALE GENOMIC DNA]</scope>
    <source>
        <strain evidence="3">F2-233</strain>
    </source>
</reference>
<organism evidence="2 3">
    <name type="scientific">Gaiella occulta</name>
    <dbReference type="NCBI Taxonomy" id="1002870"/>
    <lineage>
        <taxon>Bacteria</taxon>
        <taxon>Bacillati</taxon>
        <taxon>Actinomycetota</taxon>
        <taxon>Thermoleophilia</taxon>
        <taxon>Gaiellales</taxon>
        <taxon>Gaiellaceae</taxon>
        <taxon>Gaiella</taxon>
    </lineage>
</organism>
<dbReference type="Proteomes" id="UP000254134">
    <property type="component" value="Unassembled WGS sequence"/>
</dbReference>
<evidence type="ECO:0000313" key="3">
    <source>
        <dbReference type="Proteomes" id="UP000254134"/>
    </source>
</evidence>
<keyword evidence="1" id="KW-0472">Membrane</keyword>
<name>A0A7M2Z2T3_9ACTN</name>
<protein>
    <submittedName>
        <fullName evidence="2">Uncharacterized protein</fullName>
    </submittedName>
</protein>
<keyword evidence="1" id="KW-0812">Transmembrane</keyword>
<feature type="transmembrane region" description="Helical" evidence="1">
    <location>
        <begin position="70"/>
        <end position="88"/>
    </location>
</feature>
<evidence type="ECO:0000256" key="1">
    <source>
        <dbReference type="SAM" id="Phobius"/>
    </source>
</evidence>
<evidence type="ECO:0000313" key="2">
    <source>
        <dbReference type="EMBL" id="RDI76153.1"/>
    </source>
</evidence>
<accession>A0A7M2Z2T3</accession>
<reference evidence="2 3" key="1">
    <citation type="submission" date="2018-07" db="EMBL/GenBank/DDBJ databases">
        <title>High-quality-draft genome sequence of Gaiella occulta.</title>
        <authorList>
            <person name="Severino R."/>
            <person name="Froufe H.J.C."/>
            <person name="Rainey F.A."/>
            <person name="Barroso C."/>
            <person name="Albuquerque L."/>
            <person name="Lobo-Da-Cunha A."/>
            <person name="Da Costa M.S."/>
            <person name="Egas C."/>
        </authorList>
    </citation>
    <scope>NUCLEOTIDE SEQUENCE [LARGE SCALE GENOMIC DNA]</scope>
    <source>
        <strain evidence="2 3">F2-233</strain>
    </source>
</reference>
<proteinExistence type="predicted"/>
<dbReference type="EMBL" id="QQZY01000001">
    <property type="protein sequence ID" value="RDI76153.1"/>
    <property type="molecule type" value="Genomic_DNA"/>
</dbReference>